<dbReference type="AlphaFoldDB" id="A0A290XBB3"/>
<dbReference type="KEGG" id="lum:CNR27_01960"/>
<reference evidence="2" key="1">
    <citation type="submission" date="2017-09" db="EMBL/GenBank/DDBJ databases">
        <title>Luteimonas liuhanmingii sp.nov., isolated from the intestinal contents of Tibetan Plateau Pika in Yushu, Qinghai Province, China.</title>
        <authorList>
            <person name="Gui Z."/>
        </authorList>
    </citation>
    <scope>NUCLEOTIDE SEQUENCE [LARGE SCALE GENOMIC DNA]</scope>
    <source>
        <strain evidence="2">100111</strain>
    </source>
</reference>
<dbReference type="EMBL" id="CP023406">
    <property type="protein sequence ID" value="ATD66363.1"/>
    <property type="molecule type" value="Genomic_DNA"/>
</dbReference>
<gene>
    <name evidence="1" type="ORF">CNR27_01960</name>
</gene>
<name>A0A290XBB3_9GAMM</name>
<dbReference type="Proteomes" id="UP000218968">
    <property type="component" value="Chromosome"/>
</dbReference>
<organism evidence="1 2">
    <name type="scientific">Luteimonas chenhongjianii</name>
    <dbReference type="NCBI Taxonomy" id="2006110"/>
    <lineage>
        <taxon>Bacteria</taxon>
        <taxon>Pseudomonadati</taxon>
        <taxon>Pseudomonadota</taxon>
        <taxon>Gammaproteobacteria</taxon>
        <taxon>Lysobacterales</taxon>
        <taxon>Lysobacteraceae</taxon>
        <taxon>Luteimonas</taxon>
    </lineage>
</organism>
<evidence type="ECO:0000313" key="1">
    <source>
        <dbReference type="EMBL" id="ATD66363.1"/>
    </source>
</evidence>
<evidence type="ECO:0000313" key="2">
    <source>
        <dbReference type="Proteomes" id="UP000218968"/>
    </source>
</evidence>
<proteinExistence type="predicted"/>
<keyword evidence="2" id="KW-1185">Reference proteome</keyword>
<accession>A0A290XBB3</accession>
<sequence length="86" mass="9526">MRGFNADDARSLAGPAQRHLAEFVVADILRQAEAAARESRHCLESDIDAAQLSEEECVRIARSIEARGFDVALAREGDRAVFALRW</sequence>
<protein>
    <submittedName>
        <fullName evidence="1">Uncharacterized protein</fullName>
    </submittedName>
</protein>